<dbReference type="EMBL" id="JAAXLJ010000038">
    <property type="protein sequence ID" value="NLR19623.1"/>
    <property type="molecule type" value="Genomic_DNA"/>
</dbReference>
<organism evidence="2 3">
    <name type="scientific">Secundilactobacillus angelensis</name>
    <dbReference type="NCBI Taxonomy" id="2722706"/>
    <lineage>
        <taxon>Bacteria</taxon>
        <taxon>Bacillati</taxon>
        <taxon>Bacillota</taxon>
        <taxon>Bacilli</taxon>
        <taxon>Lactobacillales</taxon>
        <taxon>Lactobacillaceae</taxon>
        <taxon>Secundilactobacillus</taxon>
    </lineage>
</organism>
<proteinExistence type="predicted"/>
<keyword evidence="1" id="KW-0732">Signal</keyword>
<reference evidence="2 3" key="1">
    <citation type="submission" date="2020-04" db="EMBL/GenBank/DDBJ databases">
        <title>A novel species of genus Lactobacillus that was isolated from fermented food Zha-chili.</title>
        <authorList>
            <person name="Zhang Z."/>
        </authorList>
    </citation>
    <scope>NUCLEOTIDE SEQUENCE [LARGE SCALE GENOMIC DNA]</scope>
    <source>
        <strain evidence="3">HBUAS51383</strain>
    </source>
</reference>
<feature type="signal peptide" evidence="1">
    <location>
        <begin position="1"/>
        <end position="21"/>
    </location>
</feature>
<evidence type="ECO:0000313" key="2">
    <source>
        <dbReference type="EMBL" id="NLR19623.1"/>
    </source>
</evidence>
<name>A0ABX1L348_9LACO</name>
<evidence type="ECO:0000313" key="3">
    <source>
        <dbReference type="Proteomes" id="UP000763447"/>
    </source>
</evidence>
<protein>
    <submittedName>
        <fullName evidence="2">Uncharacterized protein</fullName>
    </submittedName>
</protein>
<gene>
    <name evidence="2" type="ORF">HC026_12070</name>
</gene>
<dbReference type="RefSeq" id="WP_168926164.1">
    <property type="nucleotide sequence ID" value="NZ_JAAXLJ010000038.1"/>
</dbReference>
<evidence type="ECO:0000256" key="1">
    <source>
        <dbReference type="SAM" id="SignalP"/>
    </source>
</evidence>
<accession>A0ABX1L348</accession>
<dbReference type="Proteomes" id="UP000763447">
    <property type="component" value="Unassembled WGS sequence"/>
</dbReference>
<keyword evidence="3" id="KW-1185">Reference proteome</keyword>
<feature type="chain" id="PRO_5047229674" evidence="1">
    <location>
        <begin position="22"/>
        <end position="148"/>
    </location>
</feature>
<sequence length="148" mass="17018">MNAKQCVLTGLIGLSFGVGFAATQTKAEAYSTYKSIPHALRGYYISYRDNDSLKISQHMVVGGSPLADSYSYHVTKVNYSHHIYHIHSYMELGSRSYYTLKLNHYAKAKIKSGNAHYQKVSKARYYYFLNHFNPDYTYSYDSGPVYKY</sequence>
<comment type="caution">
    <text evidence="2">The sequence shown here is derived from an EMBL/GenBank/DDBJ whole genome shotgun (WGS) entry which is preliminary data.</text>
</comment>